<dbReference type="Pfam" id="PF00271">
    <property type="entry name" value="Helicase_C"/>
    <property type="match status" value="1"/>
</dbReference>
<dbReference type="CDD" id="cd17917">
    <property type="entry name" value="DEXHc_RHA-like"/>
    <property type="match status" value="1"/>
</dbReference>
<keyword evidence="3" id="KW-0067">ATP-binding</keyword>
<comment type="catalytic activity">
    <reaction evidence="4">
        <text>ATP + H2O = ADP + phosphate + H(+)</text>
        <dbReference type="Rhea" id="RHEA:13065"/>
        <dbReference type="ChEBI" id="CHEBI:15377"/>
        <dbReference type="ChEBI" id="CHEBI:15378"/>
        <dbReference type="ChEBI" id="CHEBI:30616"/>
        <dbReference type="ChEBI" id="CHEBI:43474"/>
        <dbReference type="ChEBI" id="CHEBI:456216"/>
        <dbReference type="EC" id="3.6.4.13"/>
    </reaction>
</comment>
<evidence type="ECO:0000259" key="6">
    <source>
        <dbReference type="PROSITE" id="PS51194"/>
    </source>
</evidence>
<keyword evidence="3" id="KW-0347">Helicase</keyword>
<dbReference type="Proteomes" id="UP000467840">
    <property type="component" value="Chromosome 15"/>
</dbReference>
<dbReference type="PANTHER" id="PTHR18934">
    <property type="entry name" value="ATP-DEPENDENT RNA HELICASE"/>
    <property type="match status" value="1"/>
</dbReference>
<evidence type="ECO:0000313" key="8">
    <source>
        <dbReference type="Proteomes" id="UP000467840"/>
    </source>
</evidence>
<evidence type="ECO:0000256" key="2">
    <source>
        <dbReference type="ARBA" id="ARBA00022801"/>
    </source>
</evidence>
<comment type="caution">
    <text evidence="7">The sequence shown here is derived from an EMBL/GenBank/DDBJ whole genome shotgun (WGS) entry which is preliminary data.</text>
</comment>
<name>A0A6A6MMS9_HEVBR</name>
<dbReference type="GO" id="GO:0016787">
    <property type="term" value="F:hydrolase activity"/>
    <property type="evidence" value="ECO:0007669"/>
    <property type="project" value="UniProtKB-KW"/>
</dbReference>
<sequence>MEPIICTQPRRFAVVAVAKMVAQARNCELGGEVGYHIGHSKLFSARSKIVFKTAGVLLEEMKEKGLNALKYKVIILDEVHERSIESDLALVCVKQFLLKNNDLSVDTEQALMAMKIWKSHRKVILATNIAESSVTIPKVAYVIDSCRSLQVFWDFTRKMDSAELIWVSKSQADQRKGRTGRTCDGQIYRLVTGSFFSSFRNTSLQLYSALLQKVLDPPHPQVVEEALNLLVHIKAPRISTRGRYEPSFYGRLLASFSLSFDASVLILKFGDIGLLREGILMGILMDAQPLPILHPFGEEHLFTEYTFRYFGGDCNNIVKLGQRRWISTVLNTLNDFLDEDVLNSLHRFRPRFLAKCDGLPTYYDPYEFGHVCLLKSQRNGDRVVAADDETNHLMKRKNVVLYHLLLLDTFRLLMWLKNCQSLSKRWKSWVETASFSLESPFHLMKQALGSYQMLSQLEANVGIKAYLQASTAFTVLSQKAPIDRATSLPIDSIDISKLSIIDDDRPIGVGTSLISKRGTDSSGEIFGNGDANWASDVSEAKNSSRREMEREREEKENLGIGVGFGQFGNFDAQGNESGYGNEPGYRGDAEFGYEDELDEEEEDARLLFWGDQFGEGTSLA</sequence>
<dbReference type="CDD" id="cd18791">
    <property type="entry name" value="SF2_C_RHA"/>
    <property type="match status" value="1"/>
</dbReference>
<dbReference type="SMART" id="SM00490">
    <property type="entry name" value="HELICc"/>
    <property type="match status" value="1"/>
</dbReference>
<keyword evidence="8" id="KW-1185">Reference proteome</keyword>
<reference evidence="7 8" key="1">
    <citation type="journal article" date="2020" name="Mol. Plant">
        <title>The Chromosome-Based Rubber Tree Genome Provides New Insights into Spurge Genome Evolution and Rubber Biosynthesis.</title>
        <authorList>
            <person name="Liu J."/>
            <person name="Shi C."/>
            <person name="Shi C.C."/>
            <person name="Li W."/>
            <person name="Zhang Q.J."/>
            <person name="Zhang Y."/>
            <person name="Li K."/>
            <person name="Lu H.F."/>
            <person name="Shi C."/>
            <person name="Zhu S.T."/>
            <person name="Xiao Z.Y."/>
            <person name="Nan H."/>
            <person name="Yue Y."/>
            <person name="Zhu X.G."/>
            <person name="Wu Y."/>
            <person name="Hong X.N."/>
            <person name="Fan G.Y."/>
            <person name="Tong Y."/>
            <person name="Zhang D."/>
            <person name="Mao C.L."/>
            <person name="Liu Y.L."/>
            <person name="Hao S.J."/>
            <person name="Liu W.Q."/>
            <person name="Lv M.Q."/>
            <person name="Zhang H.B."/>
            <person name="Liu Y."/>
            <person name="Hu-Tang G.R."/>
            <person name="Wang J.P."/>
            <person name="Wang J.H."/>
            <person name="Sun Y.H."/>
            <person name="Ni S.B."/>
            <person name="Chen W.B."/>
            <person name="Zhang X.C."/>
            <person name="Jiao Y.N."/>
            <person name="Eichler E.E."/>
            <person name="Li G.H."/>
            <person name="Liu X."/>
            <person name="Gao L.Z."/>
        </authorList>
    </citation>
    <scope>NUCLEOTIDE SEQUENCE [LARGE SCALE GENOMIC DNA]</scope>
    <source>
        <strain evidence="8">cv. GT1</strain>
        <tissue evidence="7">Leaf</tissue>
    </source>
</reference>
<dbReference type="GO" id="GO:0003724">
    <property type="term" value="F:RNA helicase activity"/>
    <property type="evidence" value="ECO:0007669"/>
    <property type="project" value="UniProtKB-EC"/>
</dbReference>
<dbReference type="SUPFAM" id="SSF52540">
    <property type="entry name" value="P-loop containing nucleoside triphosphate hydrolases"/>
    <property type="match status" value="2"/>
</dbReference>
<proteinExistence type="predicted"/>
<keyword evidence="3" id="KW-0547">Nucleotide-binding</keyword>
<feature type="compositionally biased region" description="Basic and acidic residues" evidence="5">
    <location>
        <begin position="538"/>
        <end position="555"/>
    </location>
</feature>
<protein>
    <recommendedName>
        <fullName evidence="1">RNA helicase</fullName>
        <ecNumber evidence="1">3.6.4.13</ecNumber>
    </recommendedName>
</protein>
<dbReference type="PROSITE" id="PS51194">
    <property type="entry name" value="HELICASE_CTER"/>
    <property type="match status" value="1"/>
</dbReference>
<evidence type="ECO:0000256" key="5">
    <source>
        <dbReference type="SAM" id="MobiDB-lite"/>
    </source>
</evidence>
<evidence type="ECO:0000256" key="1">
    <source>
        <dbReference type="ARBA" id="ARBA00012552"/>
    </source>
</evidence>
<evidence type="ECO:0000256" key="3">
    <source>
        <dbReference type="ARBA" id="ARBA00022806"/>
    </source>
</evidence>
<keyword evidence="2" id="KW-0378">Hydrolase</keyword>
<feature type="region of interest" description="Disordered" evidence="5">
    <location>
        <begin position="536"/>
        <end position="555"/>
    </location>
</feature>
<dbReference type="InterPro" id="IPR027417">
    <property type="entry name" value="P-loop_NTPase"/>
</dbReference>
<dbReference type="InterPro" id="IPR001650">
    <property type="entry name" value="Helicase_C-like"/>
</dbReference>
<feature type="domain" description="Helicase C-terminal" evidence="6">
    <location>
        <begin position="61"/>
        <end position="230"/>
    </location>
</feature>
<dbReference type="EC" id="3.6.4.13" evidence="1"/>
<dbReference type="Gene3D" id="3.40.50.300">
    <property type="entry name" value="P-loop containing nucleotide triphosphate hydrolases"/>
    <property type="match status" value="1"/>
</dbReference>
<organism evidence="7 8">
    <name type="scientific">Hevea brasiliensis</name>
    <name type="common">Para rubber tree</name>
    <name type="synonym">Siphonia brasiliensis</name>
    <dbReference type="NCBI Taxonomy" id="3981"/>
    <lineage>
        <taxon>Eukaryota</taxon>
        <taxon>Viridiplantae</taxon>
        <taxon>Streptophyta</taxon>
        <taxon>Embryophyta</taxon>
        <taxon>Tracheophyta</taxon>
        <taxon>Spermatophyta</taxon>
        <taxon>Magnoliopsida</taxon>
        <taxon>eudicotyledons</taxon>
        <taxon>Gunneridae</taxon>
        <taxon>Pentapetalae</taxon>
        <taxon>rosids</taxon>
        <taxon>fabids</taxon>
        <taxon>Malpighiales</taxon>
        <taxon>Euphorbiaceae</taxon>
        <taxon>Crotonoideae</taxon>
        <taxon>Micrandreae</taxon>
        <taxon>Hevea</taxon>
    </lineage>
</organism>
<dbReference type="PANTHER" id="PTHR18934:SF221">
    <property type="entry name" value="ATP-DEPENDENT RNA HELICASE DHX34-RELATED"/>
    <property type="match status" value="1"/>
</dbReference>
<dbReference type="GO" id="GO:0003723">
    <property type="term" value="F:RNA binding"/>
    <property type="evidence" value="ECO:0007669"/>
    <property type="project" value="TreeGrafter"/>
</dbReference>
<evidence type="ECO:0000313" key="7">
    <source>
        <dbReference type="EMBL" id="KAF2315010.1"/>
    </source>
</evidence>
<gene>
    <name evidence="7" type="ORF">GH714_037540</name>
</gene>
<dbReference type="AlphaFoldDB" id="A0A6A6MMS9"/>
<evidence type="ECO:0000256" key="4">
    <source>
        <dbReference type="ARBA" id="ARBA00047984"/>
    </source>
</evidence>
<accession>A0A6A6MMS9</accession>
<dbReference type="EMBL" id="JAAGAX010000005">
    <property type="protein sequence ID" value="KAF2315010.1"/>
    <property type="molecule type" value="Genomic_DNA"/>
</dbReference>